<dbReference type="Pfam" id="PF00077">
    <property type="entry name" value="RVP"/>
    <property type="match status" value="1"/>
</dbReference>
<accession>A0ABD2ZZ80</accession>
<organism evidence="3 4">
    <name type="scientific">Cinchona calisaya</name>
    <dbReference type="NCBI Taxonomy" id="153742"/>
    <lineage>
        <taxon>Eukaryota</taxon>
        <taxon>Viridiplantae</taxon>
        <taxon>Streptophyta</taxon>
        <taxon>Embryophyta</taxon>
        <taxon>Tracheophyta</taxon>
        <taxon>Spermatophyta</taxon>
        <taxon>Magnoliopsida</taxon>
        <taxon>eudicotyledons</taxon>
        <taxon>Gunneridae</taxon>
        <taxon>Pentapetalae</taxon>
        <taxon>asterids</taxon>
        <taxon>lamiids</taxon>
        <taxon>Gentianales</taxon>
        <taxon>Rubiaceae</taxon>
        <taxon>Cinchonoideae</taxon>
        <taxon>Cinchoneae</taxon>
        <taxon>Cinchona</taxon>
    </lineage>
</organism>
<dbReference type="InterPro" id="IPR018061">
    <property type="entry name" value="Retropepsins"/>
</dbReference>
<evidence type="ECO:0000256" key="1">
    <source>
        <dbReference type="ARBA" id="ARBA00022801"/>
    </source>
</evidence>
<evidence type="ECO:0000313" key="4">
    <source>
        <dbReference type="Proteomes" id="UP001630127"/>
    </source>
</evidence>
<feature type="domain" description="Retropepsins" evidence="2">
    <location>
        <begin position="1"/>
        <end position="76"/>
    </location>
</feature>
<evidence type="ECO:0000259" key="2">
    <source>
        <dbReference type="Pfam" id="PF00077"/>
    </source>
</evidence>
<evidence type="ECO:0000313" key="3">
    <source>
        <dbReference type="EMBL" id="KAL3524766.1"/>
    </source>
</evidence>
<sequence>MIDTGANICTMREGLVPTRYFEKSTTALREVEGSQIQVNYKLNNVCIFSEEKKSICLPFVLTKAISDHVILGTPFFIKMHPYFCDGKTISNIEKPLTFNFVTIEKPHYLNQFSVNSIKENIKLKN</sequence>
<dbReference type="AlphaFoldDB" id="A0ABD2ZZ80"/>
<name>A0ABD2ZZ80_9GENT</name>
<keyword evidence="4" id="KW-1185">Reference proteome</keyword>
<proteinExistence type="predicted"/>
<dbReference type="Proteomes" id="UP001630127">
    <property type="component" value="Unassembled WGS sequence"/>
</dbReference>
<protein>
    <recommendedName>
        <fullName evidence="2">Retropepsins domain-containing protein</fullName>
    </recommendedName>
</protein>
<reference evidence="3 4" key="1">
    <citation type="submission" date="2024-11" db="EMBL/GenBank/DDBJ databases">
        <title>A near-complete genome assembly of Cinchona calisaya.</title>
        <authorList>
            <person name="Lian D.C."/>
            <person name="Zhao X.W."/>
            <person name="Wei L."/>
        </authorList>
    </citation>
    <scope>NUCLEOTIDE SEQUENCE [LARGE SCALE GENOMIC DNA]</scope>
    <source>
        <tissue evidence="3">Nenye</tissue>
    </source>
</reference>
<dbReference type="GO" id="GO:0016787">
    <property type="term" value="F:hydrolase activity"/>
    <property type="evidence" value="ECO:0007669"/>
    <property type="project" value="UniProtKB-KW"/>
</dbReference>
<keyword evidence="1" id="KW-0378">Hydrolase</keyword>
<dbReference type="EMBL" id="JBJUIK010000006">
    <property type="protein sequence ID" value="KAL3524766.1"/>
    <property type="molecule type" value="Genomic_DNA"/>
</dbReference>
<gene>
    <name evidence="3" type="ORF">ACH5RR_013138</name>
</gene>
<comment type="caution">
    <text evidence="3">The sequence shown here is derived from an EMBL/GenBank/DDBJ whole genome shotgun (WGS) entry which is preliminary data.</text>
</comment>